<sequence>MKRLAIVAALVGALAGCGAQEDPPPAPAAPVTSATAPTVTFFAEGDGTDSGSLTMITESGGTLQKDVGLPLRNGSTGEQGVTSHAFRSGATLYLSVQNSNGYGAVTCRIAVNGVEIDKVTSSGGYKIATCRGRVP</sequence>
<evidence type="ECO:0000313" key="1">
    <source>
        <dbReference type="EMBL" id="MFC0626112.1"/>
    </source>
</evidence>
<gene>
    <name evidence="1" type="ORF">ACFFGN_18690</name>
</gene>
<comment type="caution">
    <text evidence="1">The sequence shown here is derived from an EMBL/GenBank/DDBJ whole genome shotgun (WGS) entry which is preliminary data.</text>
</comment>
<evidence type="ECO:0000313" key="2">
    <source>
        <dbReference type="Proteomes" id="UP001589890"/>
    </source>
</evidence>
<dbReference type="Proteomes" id="UP001589890">
    <property type="component" value="Unassembled WGS sequence"/>
</dbReference>
<proteinExistence type="predicted"/>
<organism evidence="1 2">
    <name type="scientific">Kribbella deserti</name>
    <dbReference type="NCBI Taxonomy" id="1926257"/>
    <lineage>
        <taxon>Bacteria</taxon>
        <taxon>Bacillati</taxon>
        <taxon>Actinomycetota</taxon>
        <taxon>Actinomycetes</taxon>
        <taxon>Propionibacteriales</taxon>
        <taxon>Kribbellaceae</taxon>
        <taxon>Kribbella</taxon>
    </lineage>
</organism>
<dbReference type="InterPro" id="IPR038468">
    <property type="entry name" value="MmpS_C"/>
</dbReference>
<dbReference type="RefSeq" id="WP_380049232.1">
    <property type="nucleotide sequence ID" value="NZ_JBHLTC010000022.1"/>
</dbReference>
<accession>A0ABV6QN91</accession>
<dbReference type="PROSITE" id="PS51257">
    <property type="entry name" value="PROKAR_LIPOPROTEIN"/>
    <property type="match status" value="1"/>
</dbReference>
<dbReference type="Gene3D" id="2.60.40.2880">
    <property type="entry name" value="MmpS1-5, C-terminal soluble domain"/>
    <property type="match status" value="1"/>
</dbReference>
<name>A0ABV6QN91_9ACTN</name>
<protein>
    <submittedName>
        <fullName evidence="1">Uncharacterized protein</fullName>
    </submittedName>
</protein>
<keyword evidence="2" id="KW-1185">Reference proteome</keyword>
<dbReference type="EMBL" id="JBHLTC010000022">
    <property type="protein sequence ID" value="MFC0626112.1"/>
    <property type="molecule type" value="Genomic_DNA"/>
</dbReference>
<reference evidence="1 2" key="1">
    <citation type="submission" date="2024-09" db="EMBL/GenBank/DDBJ databases">
        <authorList>
            <person name="Sun Q."/>
            <person name="Mori K."/>
        </authorList>
    </citation>
    <scope>NUCLEOTIDE SEQUENCE [LARGE SCALE GENOMIC DNA]</scope>
    <source>
        <strain evidence="1 2">CGMCC 1.15906</strain>
    </source>
</reference>